<keyword evidence="2" id="KW-1185">Reference proteome</keyword>
<dbReference type="Proteomes" id="UP001442841">
    <property type="component" value="Chromosome"/>
</dbReference>
<name>A0ABZ3FWG6_9ACTN</name>
<gene>
    <name evidence="1" type="ORF">AADG42_16905</name>
</gene>
<evidence type="ECO:0000313" key="1">
    <source>
        <dbReference type="EMBL" id="XAN08916.1"/>
    </source>
</evidence>
<organism evidence="1 2">
    <name type="scientific">Ammonicoccus fulvus</name>
    <dbReference type="NCBI Taxonomy" id="3138240"/>
    <lineage>
        <taxon>Bacteria</taxon>
        <taxon>Bacillati</taxon>
        <taxon>Actinomycetota</taxon>
        <taxon>Actinomycetes</taxon>
        <taxon>Propionibacteriales</taxon>
        <taxon>Propionibacteriaceae</taxon>
        <taxon>Ammonicoccus</taxon>
    </lineage>
</organism>
<evidence type="ECO:0000313" key="2">
    <source>
        <dbReference type="Proteomes" id="UP001442841"/>
    </source>
</evidence>
<proteinExistence type="predicted"/>
<protein>
    <submittedName>
        <fullName evidence="1">Uncharacterized protein</fullName>
    </submittedName>
</protein>
<accession>A0ABZ3FWG6</accession>
<dbReference type="RefSeq" id="WP_425310348.1">
    <property type="nucleotide sequence ID" value="NZ_CP154795.1"/>
</dbReference>
<reference evidence="1 2" key="1">
    <citation type="submission" date="2024-04" db="EMBL/GenBank/DDBJ databases">
        <title>Isolation of an actinomycete strain from pig manure.</title>
        <authorList>
            <person name="Gong T."/>
            <person name="Yu Z."/>
            <person name="An M."/>
            <person name="Wei C."/>
            <person name="Yang W."/>
            <person name="Liu L."/>
        </authorList>
    </citation>
    <scope>NUCLEOTIDE SEQUENCE [LARGE SCALE GENOMIC DNA]</scope>
    <source>
        <strain evidence="1 2">ZF39</strain>
    </source>
</reference>
<dbReference type="EMBL" id="CP154795">
    <property type="protein sequence ID" value="XAN08916.1"/>
    <property type="molecule type" value="Genomic_DNA"/>
</dbReference>
<sequence>MSHPAERVIVVTDEGNHYPGWVILDDIVLVRNLRRTDFCPTVRVEVEGRELGVLDRINSAPAPGRNRSGVALVLAAGSLSVGGEALPPDATPGPWAVEFPGLAST</sequence>